<gene>
    <name evidence="2" type="ORF">DME_LOCUS4505</name>
</gene>
<reference evidence="2 4" key="2">
    <citation type="submission" date="2018-11" db="EMBL/GenBank/DDBJ databases">
        <authorList>
            <consortium name="Pathogen Informatics"/>
        </authorList>
    </citation>
    <scope>NUCLEOTIDE SEQUENCE [LARGE SCALE GENOMIC DNA]</scope>
</reference>
<accession>A0A0N4U0Q8</accession>
<dbReference type="AlphaFoldDB" id="A0A0N4U0Q8"/>
<dbReference type="STRING" id="318479.A0A0N4U0Q8"/>
<evidence type="ECO:0000256" key="1">
    <source>
        <dbReference type="SAM" id="SignalP"/>
    </source>
</evidence>
<dbReference type="EMBL" id="UYYG01001150">
    <property type="protein sequence ID" value="VDN54532.1"/>
    <property type="molecule type" value="Genomic_DNA"/>
</dbReference>
<protein>
    <submittedName>
        <fullName evidence="5">DUF725 domain-containing protein</fullName>
    </submittedName>
</protein>
<keyword evidence="4" id="KW-1185">Reference proteome</keyword>
<evidence type="ECO:0000313" key="5">
    <source>
        <dbReference type="WBParaSite" id="DME_0000014501-mRNA-1"/>
    </source>
</evidence>
<dbReference type="WBParaSite" id="DME_0000014501-mRNA-1">
    <property type="protein sequence ID" value="DME_0000014501-mRNA-1"/>
    <property type="gene ID" value="DME_0000014501"/>
</dbReference>
<feature type="signal peptide" evidence="1">
    <location>
        <begin position="1"/>
        <end position="16"/>
    </location>
</feature>
<keyword evidence="1" id="KW-0732">Signal</keyword>
<proteinExistence type="predicted"/>
<organism evidence="3 5">
    <name type="scientific">Dracunculus medinensis</name>
    <name type="common">Guinea worm</name>
    <dbReference type="NCBI Taxonomy" id="318479"/>
    <lineage>
        <taxon>Eukaryota</taxon>
        <taxon>Metazoa</taxon>
        <taxon>Ecdysozoa</taxon>
        <taxon>Nematoda</taxon>
        <taxon>Chromadorea</taxon>
        <taxon>Rhabditida</taxon>
        <taxon>Spirurina</taxon>
        <taxon>Dracunculoidea</taxon>
        <taxon>Dracunculidae</taxon>
        <taxon>Dracunculus</taxon>
    </lineage>
</organism>
<feature type="chain" id="PRO_5041040333" evidence="1">
    <location>
        <begin position="17"/>
        <end position="358"/>
    </location>
</feature>
<evidence type="ECO:0000313" key="2">
    <source>
        <dbReference type="EMBL" id="VDN54532.1"/>
    </source>
</evidence>
<reference evidence="5" key="1">
    <citation type="submission" date="2016-04" db="UniProtKB">
        <authorList>
            <consortium name="WormBaseParasite"/>
        </authorList>
    </citation>
    <scope>IDENTIFICATION</scope>
</reference>
<sequence>MIILFVFLLVSETSLSQDCSTAVGITTALGNHLQCIKNNLDKDYGILEKEVKEDTRKSVQQCFAQTIEEGNKKGLCVLALTDLDSKAWDRNGPLRDCAICRTFASGAIKAVLSTSREEQKCIRIEITKAIMKEADHCIKKKIADFPGMPDIPDIEENSYAFKDDVINSISDSILIRSRLAFCNERKPARAETTRQCLRNPFSGYLEKHCKALHDCGNQQSACFPHVQNTKRAACSCIEESRREFKTRIAGISEAIKSSIDDTARGAAAIELCTIFRITEVNDWVEVVDSALSRCISNKPHGQTIGLDSLLNVGCRKIVADTTGTAPTQLKTGFDFINNLIDAMVDRSGRFCGGSYCGQ</sequence>
<dbReference type="Proteomes" id="UP000274756">
    <property type="component" value="Unassembled WGS sequence"/>
</dbReference>
<dbReference type="Proteomes" id="UP000038040">
    <property type="component" value="Unplaced"/>
</dbReference>
<name>A0A0N4U0Q8_DRAME</name>
<evidence type="ECO:0000313" key="4">
    <source>
        <dbReference type="Proteomes" id="UP000274756"/>
    </source>
</evidence>
<dbReference type="OrthoDB" id="5811517at2759"/>
<evidence type="ECO:0000313" key="3">
    <source>
        <dbReference type="Proteomes" id="UP000038040"/>
    </source>
</evidence>